<dbReference type="AlphaFoldDB" id="A0A822Z6F4"/>
<dbReference type="GO" id="GO:0080048">
    <property type="term" value="F:GDP-D-glucose phosphorylase activity"/>
    <property type="evidence" value="ECO:0007669"/>
    <property type="project" value="InterPro"/>
</dbReference>
<gene>
    <name evidence="2" type="ORF">HUJ06_014466</name>
</gene>
<comment type="caution">
    <text evidence="2">The sequence shown here is derived from an EMBL/GenBank/DDBJ whole genome shotgun (WGS) entry which is preliminary data.</text>
</comment>
<organism evidence="2 3">
    <name type="scientific">Nelumbo nucifera</name>
    <name type="common">Sacred lotus</name>
    <dbReference type="NCBI Taxonomy" id="4432"/>
    <lineage>
        <taxon>Eukaryota</taxon>
        <taxon>Viridiplantae</taxon>
        <taxon>Streptophyta</taxon>
        <taxon>Embryophyta</taxon>
        <taxon>Tracheophyta</taxon>
        <taxon>Spermatophyta</taxon>
        <taxon>Magnoliopsida</taxon>
        <taxon>Proteales</taxon>
        <taxon>Nelumbonaceae</taxon>
        <taxon>Nelumbo</taxon>
    </lineage>
</organism>
<dbReference type="GO" id="GO:0005085">
    <property type="term" value="F:guanyl-nucleotide exchange factor activity"/>
    <property type="evidence" value="ECO:0007669"/>
    <property type="project" value="UniProtKB-KW"/>
</dbReference>
<dbReference type="InterPro" id="IPR026506">
    <property type="entry name" value="GDPGP"/>
</dbReference>
<evidence type="ECO:0000259" key="1">
    <source>
        <dbReference type="Pfam" id="PF26216"/>
    </source>
</evidence>
<protein>
    <recommendedName>
        <fullName evidence="1">GDPGP1-like C-terminal domain-containing protein</fullName>
    </recommendedName>
</protein>
<dbReference type="InterPro" id="IPR058865">
    <property type="entry name" value="GDPGP1_C"/>
</dbReference>
<evidence type="ECO:0000313" key="3">
    <source>
        <dbReference type="Proteomes" id="UP000607653"/>
    </source>
</evidence>
<proteinExistence type="predicted"/>
<dbReference type="Proteomes" id="UP000607653">
    <property type="component" value="Unassembled WGS sequence"/>
</dbReference>
<feature type="domain" description="GDPGP1-like C-terminal" evidence="1">
    <location>
        <begin position="1"/>
        <end position="43"/>
    </location>
</feature>
<dbReference type="GO" id="GO:0016787">
    <property type="term" value="F:hydrolase activity"/>
    <property type="evidence" value="ECO:0007669"/>
    <property type="project" value="UniProtKB-KW"/>
</dbReference>
<dbReference type="GO" id="GO:0005737">
    <property type="term" value="C:cytoplasm"/>
    <property type="evidence" value="ECO:0007669"/>
    <property type="project" value="UniProtKB-SubCell"/>
</dbReference>
<name>A0A822Z6F4_NELNU</name>
<keyword evidence="3" id="KW-1185">Reference proteome</keyword>
<dbReference type="Pfam" id="PF26216">
    <property type="entry name" value="GDPGP1_C"/>
    <property type="match status" value="1"/>
</dbReference>
<dbReference type="PANTHER" id="PTHR20884:SF21">
    <property type="entry name" value="GDP-L-GALACTOSE PHOSPHORYLASE 1"/>
    <property type="match status" value="1"/>
</dbReference>
<accession>A0A822Z6F4</accession>
<evidence type="ECO:0000313" key="2">
    <source>
        <dbReference type="EMBL" id="DAD40143.1"/>
    </source>
</evidence>
<sequence>MVLKRKQDYEKATEENACRLLAEVSLSEGRFQEVMALIFEAIACNVDAKGNIEEKATNNGNQGTNATMIPGKQECLVQY</sequence>
<dbReference type="GO" id="GO:0000166">
    <property type="term" value="F:nucleotide binding"/>
    <property type="evidence" value="ECO:0007669"/>
    <property type="project" value="UniProtKB-KW"/>
</dbReference>
<reference evidence="2 3" key="1">
    <citation type="journal article" date="2020" name="Mol. Biol. Evol.">
        <title>Distinct Expression and Methylation Patterns for Genes with Different Fates following a Single Whole-Genome Duplication in Flowering Plants.</title>
        <authorList>
            <person name="Shi T."/>
            <person name="Rahmani R.S."/>
            <person name="Gugger P.F."/>
            <person name="Wang M."/>
            <person name="Li H."/>
            <person name="Zhang Y."/>
            <person name="Li Z."/>
            <person name="Wang Q."/>
            <person name="Van de Peer Y."/>
            <person name="Marchal K."/>
            <person name="Chen J."/>
        </authorList>
    </citation>
    <scope>NUCLEOTIDE SEQUENCE [LARGE SCALE GENOMIC DNA]</scope>
    <source>
        <tissue evidence="2">Leaf</tissue>
    </source>
</reference>
<dbReference type="PANTHER" id="PTHR20884">
    <property type="entry name" value="GDP-D-GLUCOSE PHOSPHORYLASE 1"/>
    <property type="match status" value="1"/>
</dbReference>
<dbReference type="EMBL" id="DUZY01000005">
    <property type="protein sequence ID" value="DAD40143.1"/>
    <property type="molecule type" value="Genomic_DNA"/>
</dbReference>